<comment type="caution">
    <text evidence="2">The sequence shown here is derived from an EMBL/GenBank/DDBJ whole genome shotgun (WGS) entry which is preliminary data.</text>
</comment>
<dbReference type="AlphaFoldDB" id="A0A1R0X0R5"/>
<evidence type="ECO:0000259" key="1">
    <source>
        <dbReference type="Pfam" id="PF01507"/>
    </source>
</evidence>
<dbReference type="SUPFAM" id="SSF52402">
    <property type="entry name" value="Adenine nucleotide alpha hydrolases-like"/>
    <property type="match status" value="1"/>
</dbReference>
<dbReference type="PANTHER" id="PTHR43196">
    <property type="entry name" value="SULFATE ADENYLYLTRANSFERASE SUBUNIT 2"/>
    <property type="match status" value="1"/>
</dbReference>
<dbReference type="Proteomes" id="UP000187465">
    <property type="component" value="Unassembled WGS sequence"/>
</dbReference>
<name>A0A1R0X0R5_9BACL</name>
<gene>
    <name evidence="2" type="ORF">BJP51_27650</name>
</gene>
<evidence type="ECO:0000313" key="3">
    <source>
        <dbReference type="Proteomes" id="UP000187465"/>
    </source>
</evidence>
<reference evidence="2 3" key="1">
    <citation type="submission" date="2016-10" db="EMBL/GenBank/DDBJ databases">
        <title>Paenibacillus species isolates.</title>
        <authorList>
            <person name="Beno S.M."/>
        </authorList>
    </citation>
    <scope>NUCLEOTIDE SEQUENCE [LARGE SCALE GENOMIC DNA]</scope>
    <source>
        <strain evidence="2 3">FSL H7-0604</strain>
    </source>
</reference>
<protein>
    <recommendedName>
        <fullName evidence="1">Phosphoadenosine phosphosulphate reductase domain-containing protein</fullName>
    </recommendedName>
</protein>
<organism evidence="2 3">
    <name type="scientific">Paenibacillus odorifer</name>
    <dbReference type="NCBI Taxonomy" id="189426"/>
    <lineage>
        <taxon>Bacteria</taxon>
        <taxon>Bacillati</taxon>
        <taxon>Bacillota</taxon>
        <taxon>Bacilli</taxon>
        <taxon>Bacillales</taxon>
        <taxon>Paenibacillaceae</taxon>
        <taxon>Paenibacillus</taxon>
    </lineage>
</organism>
<evidence type="ECO:0000313" key="2">
    <source>
        <dbReference type="EMBL" id="OMD26258.1"/>
    </source>
</evidence>
<sequence length="621" mass="71177">MEHYEFTENQIKVAVTERLKHYNGTATDVWDYLEKEGFLFHGVIRDWSGVFYHGFYYVFHHFLNDDQPQEDCIPPDSGITWDKLFKRDTVAGKLFSFMESNKFRIFIPEQAAIDAFLDGDMDSSLQSPKHKFQIYCFQDRCSLLVELYLQQTIPPYGAHYESIQYPEDRCQLIFDLDVLITDTKKNKRTLPEGESLDVLEKVDEDLLAATRERVKKIYDEHTLIGLLHSGGIDSRLTLQLMLEHALKNPDPTKKIWVISADTLVENPGVLKIIHELRDTLRANFPWIEYHIVEPKEDETLMVCLIGRGYQSPSVNFKYCVRRLKINPARVFLENVFVTEGSEETCLVLGSRDNESGTRKRSLTKFFGDDFYGSHPVSSIRTASPIRDWTRQEVVTYLTYHRAPWRKGARNTELLSFYSGAAGTECPLGAAVVNDNDAIMACGKNSRMGCYLCTLGNDKSMGNLIKGTHPEYEKYYRFRSIVKNIAQDIRYGGIVGMQRKGGSAASMLPAKIGRGIGDLTIDCRTHILQAMKRLQIEWRESEILTAYHMVQQRESVEGFPVTQRFRDAIYALLNLKRSGFQRLLCNPVFDPYGTGIDQFTSEDAAIIQRIMADKKSKLSSLK</sequence>
<feature type="domain" description="Phosphoadenosine phosphosulphate reductase" evidence="1">
    <location>
        <begin position="227"/>
        <end position="405"/>
    </location>
</feature>
<dbReference type="GO" id="GO:0003824">
    <property type="term" value="F:catalytic activity"/>
    <property type="evidence" value="ECO:0007669"/>
    <property type="project" value="InterPro"/>
</dbReference>
<dbReference type="Pfam" id="PF01507">
    <property type="entry name" value="PAPS_reduct"/>
    <property type="match status" value="1"/>
</dbReference>
<dbReference type="InterPro" id="IPR050128">
    <property type="entry name" value="Sulfate_adenylyltrnsfr_sub2"/>
</dbReference>
<dbReference type="RefSeq" id="WP_076179601.1">
    <property type="nucleotide sequence ID" value="NZ_MKQP01000043.1"/>
</dbReference>
<dbReference type="EMBL" id="MKQP01000043">
    <property type="protein sequence ID" value="OMD26258.1"/>
    <property type="molecule type" value="Genomic_DNA"/>
</dbReference>
<proteinExistence type="predicted"/>
<accession>A0A1R0X0R5</accession>
<dbReference type="InterPro" id="IPR002500">
    <property type="entry name" value="PAPS_reduct_dom"/>
</dbReference>
<dbReference type="PANTHER" id="PTHR43196:SF2">
    <property type="entry name" value="PHOSPHOADENOSINE PHOSPHOSULFATE REDUCTASE"/>
    <property type="match status" value="1"/>
</dbReference>
<dbReference type="InterPro" id="IPR014729">
    <property type="entry name" value="Rossmann-like_a/b/a_fold"/>
</dbReference>
<dbReference type="Gene3D" id="3.40.50.620">
    <property type="entry name" value="HUPs"/>
    <property type="match status" value="1"/>
</dbReference>